<sequence>MKSRTPSSWGTDFKDWVSRAGFQAGTLHSLRREALIKADNQYSLSQVMKFASHKSSNTLGRHYLDSMSNVDGAATYLDLQARHDVTKDFRSATMQRKYRLPLSLPKSKQNDLESRSDYQALTEKSQALVVEIEKAENDDKRREIINQTTRKRDQELKDYQSNYKESSQGQQNLADQRRDYFQHVVRHMVPVPARLSENLLKCEKLRSEVRRSVIEDLLYLLTNDSPVAYQESLRPINGRCRVESCRAEIDSIPISGRWRHAYDCCKADHERLSGCMIRYCFICNSWEQGESEWEDHCVVHIKNGDIPVRCDPITYRHGLARAGHCQVCLHDERLPASDRLHPYMHLSDWK</sequence>
<evidence type="ECO:0000313" key="2">
    <source>
        <dbReference type="Proteomes" id="UP000799778"/>
    </source>
</evidence>
<dbReference type="PANTHER" id="PTHR37535">
    <property type="entry name" value="FLUG DOMAIN PROTEIN"/>
    <property type="match status" value="1"/>
</dbReference>
<dbReference type="PANTHER" id="PTHR37535:SF3">
    <property type="entry name" value="FLUG DOMAIN-CONTAINING PROTEIN"/>
    <property type="match status" value="1"/>
</dbReference>
<reference evidence="1" key="1">
    <citation type="journal article" date="2020" name="Stud. Mycol.">
        <title>101 Dothideomycetes genomes: a test case for predicting lifestyles and emergence of pathogens.</title>
        <authorList>
            <person name="Haridas S."/>
            <person name="Albert R."/>
            <person name="Binder M."/>
            <person name="Bloem J."/>
            <person name="Labutti K."/>
            <person name="Salamov A."/>
            <person name="Andreopoulos B."/>
            <person name="Baker S."/>
            <person name="Barry K."/>
            <person name="Bills G."/>
            <person name="Bluhm B."/>
            <person name="Cannon C."/>
            <person name="Castanera R."/>
            <person name="Culley D."/>
            <person name="Daum C."/>
            <person name="Ezra D."/>
            <person name="Gonzalez J."/>
            <person name="Henrissat B."/>
            <person name="Kuo A."/>
            <person name="Liang C."/>
            <person name="Lipzen A."/>
            <person name="Lutzoni F."/>
            <person name="Magnuson J."/>
            <person name="Mondo S."/>
            <person name="Nolan M."/>
            <person name="Ohm R."/>
            <person name="Pangilinan J."/>
            <person name="Park H.-J."/>
            <person name="Ramirez L."/>
            <person name="Alfaro M."/>
            <person name="Sun H."/>
            <person name="Tritt A."/>
            <person name="Yoshinaga Y."/>
            <person name="Zwiers L.-H."/>
            <person name="Turgeon B."/>
            <person name="Goodwin S."/>
            <person name="Spatafora J."/>
            <person name="Crous P."/>
            <person name="Grigoriev I."/>
        </authorList>
    </citation>
    <scope>NUCLEOTIDE SEQUENCE</scope>
    <source>
        <strain evidence="1">CBS 175.79</strain>
    </source>
</reference>
<proteinExistence type="predicted"/>
<dbReference type="InterPro" id="IPR011010">
    <property type="entry name" value="DNA_brk_join_enz"/>
</dbReference>
<dbReference type="Proteomes" id="UP000799778">
    <property type="component" value="Unassembled WGS sequence"/>
</dbReference>
<accession>A0A6A5X6Y2</accession>
<dbReference type="GeneID" id="54290290"/>
<name>A0A6A5X6Y2_9PLEO</name>
<keyword evidence="2" id="KW-1185">Reference proteome</keyword>
<dbReference type="SUPFAM" id="SSF56349">
    <property type="entry name" value="DNA breaking-rejoining enzymes"/>
    <property type="match status" value="1"/>
</dbReference>
<gene>
    <name evidence="1" type="ORF">BU24DRAFT_475285</name>
</gene>
<dbReference type="AlphaFoldDB" id="A0A6A5X6Y2"/>
<evidence type="ECO:0000313" key="1">
    <source>
        <dbReference type="EMBL" id="KAF2008723.1"/>
    </source>
</evidence>
<dbReference type="OrthoDB" id="3745702at2759"/>
<protein>
    <submittedName>
        <fullName evidence="1">Uncharacterized protein</fullName>
    </submittedName>
</protein>
<dbReference type="EMBL" id="ML978082">
    <property type="protein sequence ID" value="KAF2008723.1"/>
    <property type="molecule type" value="Genomic_DNA"/>
</dbReference>
<organism evidence="1 2">
    <name type="scientific">Aaosphaeria arxii CBS 175.79</name>
    <dbReference type="NCBI Taxonomy" id="1450172"/>
    <lineage>
        <taxon>Eukaryota</taxon>
        <taxon>Fungi</taxon>
        <taxon>Dikarya</taxon>
        <taxon>Ascomycota</taxon>
        <taxon>Pezizomycotina</taxon>
        <taxon>Dothideomycetes</taxon>
        <taxon>Pleosporomycetidae</taxon>
        <taxon>Pleosporales</taxon>
        <taxon>Pleosporales incertae sedis</taxon>
        <taxon>Aaosphaeria</taxon>
    </lineage>
</organism>
<dbReference type="GO" id="GO:0003677">
    <property type="term" value="F:DNA binding"/>
    <property type="evidence" value="ECO:0007669"/>
    <property type="project" value="InterPro"/>
</dbReference>
<feature type="non-terminal residue" evidence="1">
    <location>
        <position position="350"/>
    </location>
</feature>
<dbReference type="RefSeq" id="XP_033377062.1">
    <property type="nucleotide sequence ID" value="XM_033532893.1"/>
</dbReference>